<name>A0A166H5V1_DAUCS</name>
<reference evidence="2" key="1">
    <citation type="journal article" date="2016" name="Nat. Genet.">
        <title>A high-quality carrot genome assembly provides new insights into carotenoid accumulation and asterid genome evolution.</title>
        <authorList>
            <person name="Iorizzo M."/>
            <person name="Ellison S."/>
            <person name="Senalik D."/>
            <person name="Zeng P."/>
            <person name="Satapoomin P."/>
            <person name="Huang J."/>
            <person name="Bowman M."/>
            <person name="Iovene M."/>
            <person name="Sanseverino W."/>
            <person name="Cavagnaro P."/>
            <person name="Yildiz M."/>
            <person name="Macko-Podgorni A."/>
            <person name="Moranska E."/>
            <person name="Grzebelus E."/>
            <person name="Grzebelus D."/>
            <person name="Ashrafi H."/>
            <person name="Zheng Z."/>
            <person name="Cheng S."/>
            <person name="Spooner D."/>
            <person name="Van Deynze A."/>
            <person name="Simon P."/>
        </authorList>
    </citation>
    <scope>NUCLEOTIDE SEQUENCE [LARGE SCALE GENOMIC DNA]</scope>
    <source>
        <tissue evidence="2">Leaf</tissue>
    </source>
</reference>
<dbReference type="AlphaFoldDB" id="A0A166H5V1"/>
<accession>A0A166H5V1</accession>
<feature type="compositionally biased region" description="Polar residues" evidence="1">
    <location>
        <begin position="36"/>
        <end position="59"/>
    </location>
</feature>
<dbReference type="EMBL" id="LNRQ01000001">
    <property type="protein sequence ID" value="KZN09761.1"/>
    <property type="molecule type" value="Genomic_DNA"/>
</dbReference>
<organism evidence="2">
    <name type="scientific">Daucus carota subsp. sativus</name>
    <name type="common">Carrot</name>
    <dbReference type="NCBI Taxonomy" id="79200"/>
    <lineage>
        <taxon>Eukaryota</taxon>
        <taxon>Viridiplantae</taxon>
        <taxon>Streptophyta</taxon>
        <taxon>Embryophyta</taxon>
        <taxon>Tracheophyta</taxon>
        <taxon>Spermatophyta</taxon>
        <taxon>Magnoliopsida</taxon>
        <taxon>eudicotyledons</taxon>
        <taxon>Gunneridae</taxon>
        <taxon>Pentapetalae</taxon>
        <taxon>asterids</taxon>
        <taxon>campanulids</taxon>
        <taxon>Apiales</taxon>
        <taxon>Apiaceae</taxon>
        <taxon>Apioideae</taxon>
        <taxon>Scandiceae</taxon>
        <taxon>Daucinae</taxon>
        <taxon>Daucus</taxon>
        <taxon>Daucus sect. Daucus</taxon>
    </lineage>
</organism>
<evidence type="ECO:0000256" key="1">
    <source>
        <dbReference type="SAM" id="MobiDB-lite"/>
    </source>
</evidence>
<protein>
    <submittedName>
        <fullName evidence="2">Uncharacterized protein</fullName>
    </submittedName>
</protein>
<proteinExistence type="predicted"/>
<feature type="region of interest" description="Disordered" evidence="1">
    <location>
        <begin position="36"/>
        <end position="141"/>
    </location>
</feature>
<sequence>MENIIAKLSSYKPMISQTHITTIHRNPKALITRMNQSDTQADFPETPQTKPHTSKQLPITPNYPDFGPVPPEEFPKSNRENSGPNFPVPPKKNQQVPDAPKPPMPSPTGSGILPSPNGSEIPPSPTVSEISPPSVFPPNDPDAIPMGLLAVEPPRRLPKFSQKQIRNDCVRF</sequence>
<gene>
    <name evidence="2" type="ORF">DCAR_002417</name>
</gene>
<dbReference type="Gramene" id="KZN09761">
    <property type="protein sequence ID" value="KZN09761"/>
    <property type="gene ID" value="DCAR_002417"/>
</dbReference>
<evidence type="ECO:0000313" key="2">
    <source>
        <dbReference type="EMBL" id="KZN09761.1"/>
    </source>
</evidence>
<comment type="caution">
    <text evidence="2">The sequence shown here is derived from an EMBL/GenBank/DDBJ whole genome shotgun (WGS) entry which is preliminary data.</text>
</comment>